<dbReference type="KEGG" id="spat:A0O21_10470"/>
<name>A0A172QAA3_9STRE</name>
<dbReference type="STRING" id="1811193.A0O21_10470"/>
<dbReference type="Proteomes" id="UP000077317">
    <property type="component" value="Chromosome"/>
</dbReference>
<keyword evidence="1" id="KW-0812">Transmembrane</keyword>
<keyword evidence="3" id="KW-1185">Reference proteome</keyword>
<protein>
    <submittedName>
        <fullName evidence="2">PTS fructose transporter subunit IA</fullName>
    </submittedName>
</protein>
<sequence length="96" mass="10967">MTKQELVQGYEEEIHYQKHMLENLGRWFSLFFILASIGVVLLYCLAANLWGLIIGFALTLLGILGMLLFGYGIYKGRLNVQKVIADFELKVSLLQK</sequence>
<feature type="transmembrane region" description="Helical" evidence="1">
    <location>
        <begin position="49"/>
        <end position="74"/>
    </location>
</feature>
<evidence type="ECO:0000313" key="2">
    <source>
        <dbReference type="EMBL" id="AND80362.1"/>
    </source>
</evidence>
<keyword evidence="1" id="KW-0472">Membrane</keyword>
<reference evidence="3" key="2">
    <citation type="submission" date="2016-03" db="EMBL/GenBank/DDBJ databases">
        <title>Streptococcus antelopensis sp. nov., isolated from the feces of the Tibetan antelope (Pantholops hodgsonii) in Hoh Xil National Nature Reserve, Qinghai, China.</title>
        <authorList>
            <person name="Bai X."/>
        </authorList>
    </citation>
    <scope>NUCLEOTIDE SEQUENCE [LARGE SCALE GENOMIC DNA]</scope>
    <source>
        <strain evidence="3">TA 26</strain>
    </source>
</reference>
<proteinExistence type="predicted"/>
<dbReference type="EMBL" id="CP014699">
    <property type="protein sequence ID" value="AND80362.1"/>
    <property type="molecule type" value="Genomic_DNA"/>
</dbReference>
<keyword evidence="1" id="KW-1133">Transmembrane helix</keyword>
<organism evidence="2 3">
    <name type="scientific">Streptococcus pantholopis</name>
    <dbReference type="NCBI Taxonomy" id="1811193"/>
    <lineage>
        <taxon>Bacteria</taxon>
        <taxon>Bacillati</taxon>
        <taxon>Bacillota</taxon>
        <taxon>Bacilli</taxon>
        <taxon>Lactobacillales</taxon>
        <taxon>Streptococcaceae</taxon>
        <taxon>Streptococcus</taxon>
    </lineage>
</organism>
<dbReference type="AlphaFoldDB" id="A0A172QAA3"/>
<dbReference type="RefSeq" id="WP_067064956.1">
    <property type="nucleotide sequence ID" value="NZ_CP014699.1"/>
</dbReference>
<feature type="transmembrane region" description="Helical" evidence="1">
    <location>
        <begin position="24"/>
        <end position="43"/>
    </location>
</feature>
<gene>
    <name evidence="2" type="ORF">A0O21_10470</name>
</gene>
<dbReference type="OrthoDB" id="2142680at2"/>
<reference evidence="2 3" key="1">
    <citation type="journal article" date="2016" name="Int. J. Syst. Evol. Microbiol.">
        <title>Streptococcuspantholopis sp. nov., isolated from faeces of the Tibetan antelope (Pantholops hodgsonii).</title>
        <authorList>
            <person name="Bai X."/>
            <person name="Xiong Y."/>
            <person name="Lu S."/>
            <person name="Jin D."/>
            <person name="Lai X."/>
            <person name="Yang J."/>
            <person name="Niu L."/>
            <person name="Hu S."/>
            <person name="Meng X."/>
            <person name="Pu J."/>
            <person name="Ye C."/>
            <person name="Xu J."/>
        </authorList>
    </citation>
    <scope>NUCLEOTIDE SEQUENCE [LARGE SCALE GENOMIC DNA]</scope>
    <source>
        <strain evidence="2 3">TA 26</strain>
    </source>
</reference>
<evidence type="ECO:0000256" key="1">
    <source>
        <dbReference type="SAM" id="Phobius"/>
    </source>
</evidence>
<accession>A0A172QAA3</accession>
<evidence type="ECO:0000313" key="3">
    <source>
        <dbReference type="Proteomes" id="UP000077317"/>
    </source>
</evidence>